<dbReference type="EC" id="4.1.99.12" evidence="5"/>
<evidence type="ECO:0000256" key="3">
    <source>
        <dbReference type="ARBA" id="ARBA00004904"/>
    </source>
</evidence>
<sequence>MVLVVGAEGGGYRGHLVLAAEHATAEAVNAMTTVGRGLVQVAVPSEALDRLEIPPADPTATGPGRKLFRMPVGLAGAGAGVRASERARTVRALADPASRPGDFTRPGQVFPLGCADGGVLAVPAPPEAAVDLARLAGVASAAAMCEVCAADGEPAELPELHELGRRHRLPVVSIDDVVEYRRRELARVHRRGTARIPLPAGEFRAYGFTDGLGREHIAFVYGHPVSTITPLVRVHGECLFGDALGSLRCDCRTGLDHALRRIARAGHGVLVYIRSREGFTREPTRPPSSGTGHPATHPVDYWDLRTAFDILDELGIHEIRLLTDPALASRPLRPAVEPVRILGLIPLWETVSRADTEPVSRVGGIGRAS</sequence>
<comment type="catalytic activity">
    <reaction evidence="1">
        <text>D-ribulose 5-phosphate = (2S)-2-hydroxy-3-oxobutyl phosphate + formate + H(+)</text>
        <dbReference type="Rhea" id="RHEA:18457"/>
        <dbReference type="ChEBI" id="CHEBI:15378"/>
        <dbReference type="ChEBI" id="CHEBI:15740"/>
        <dbReference type="ChEBI" id="CHEBI:58121"/>
        <dbReference type="ChEBI" id="CHEBI:58830"/>
        <dbReference type="EC" id="4.1.99.12"/>
    </reaction>
</comment>
<dbReference type="PIRSF" id="PIRSF001259">
    <property type="entry name" value="RibA"/>
    <property type="match status" value="1"/>
</dbReference>
<evidence type="ECO:0000256" key="5">
    <source>
        <dbReference type="ARBA" id="ARBA00012153"/>
    </source>
</evidence>
<dbReference type="InterPro" id="IPR017945">
    <property type="entry name" value="DHBP_synth_RibB-like_a/b_dom"/>
</dbReference>
<dbReference type="InterPro" id="IPR032677">
    <property type="entry name" value="GTP_cyclohydro_II"/>
</dbReference>
<dbReference type="PANTHER" id="PTHR21327:SF29">
    <property type="entry name" value="GTP CYCLOHYDROLASE-2"/>
    <property type="match status" value="1"/>
</dbReference>
<dbReference type="EMBL" id="AP023396">
    <property type="protein sequence ID" value="BCK54975.1"/>
    <property type="molecule type" value="Genomic_DNA"/>
</dbReference>
<keyword evidence="7" id="KW-0479">Metal-binding</keyword>
<feature type="domain" description="GTP cyclohydrolase II" evidence="8">
    <location>
        <begin position="193"/>
        <end position="325"/>
    </location>
</feature>
<gene>
    <name evidence="9" type="ORF">NWFMUON74_27470</name>
</gene>
<evidence type="ECO:0000313" key="10">
    <source>
        <dbReference type="Proteomes" id="UP000516173"/>
    </source>
</evidence>
<reference evidence="9 10" key="1">
    <citation type="submission" date="2020-08" db="EMBL/GenBank/DDBJ databases">
        <title>Genome Sequencing of Nocardia wallacei strain FMUON74 and assembly.</title>
        <authorList>
            <person name="Toyokawa M."/>
            <person name="Uesaka K."/>
        </authorList>
    </citation>
    <scope>NUCLEOTIDE SEQUENCE [LARGE SCALE GENOMIC DNA]</scope>
    <source>
        <strain evidence="9 10">FMUON74</strain>
    </source>
</reference>
<accession>A0A7G1KIH6</accession>
<dbReference type="PANTHER" id="PTHR21327">
    <property type="entry name" value="GTP CYCLOHYDROLASE II-RELATED"/>
    <property type="match status" value="1"/>
</dbReference>
<keyword evidence="10" id="KW-1185">Reference proteome</keyword>
<dbReference type="Gene3D" id="3.90.870.10">
    <property type="entry name" value="DHBP synthase"/>
    <property type="match status" value="1"/>
</dbReference>
<evidence type="ECO:0000256" key="4">
    <source>
        <dbReference type="ARBA" id="ARBA00005520"/>
    </source>
</evidence>
<dbReference type="Pfam" id="PF00926">
    <property type="entry name" value="DHBP_synthase"/>
    <property type="match status" value="1"/>
</dbReference>
<dbReference type="Pfam" id="PF00925">
    <property type="entry name" value="GTP_cyclohydro2"/>
    <property type="match status" value="1"/>
</dbReference>
<evidence type="ECO:0000256" key="1">
    <source>
        <dbReference type="ARBA" id="ARBA00000141"/>
    </source>
</evidence>
<dbReference type="SUPFAM" id="SSF55821">
    <property type="entry name" value="YrdC/RibB"/>
    <property type="match status" value="1"/>
</dbReference>
<comment type="pathway">
    <text evidence="3">Cofactor biosynthesis; riboflavin biosynthesis; 2-hydroxy-3-oxobutyl phosphate from D-ribulose 5-phosphate: step 1/1.</text>
</comment>
<evidence type="ECO:0000256" key="6">
    <source>
        <dbReference type="ARBA" id="ARBA00022619"/>
    </source>
</evidence>
<keyword evidence="6" id="KW-0686">Riboflavin biosynthesis</keyword>
<organism evidence="9 10">
    <name type="scientific">Nocardia wallacei</name>
    <dbReference type="NCBI Taxonomy" id="480035"/>
    <lineage>
        <taxon>Bacteria</taxon>
        <taxon>Bacillati</taxon>
        <taxon>Actinomycetota</taxon>
        <taxon>Actinomycetes</taxon>
        <taxon>Mycobacteriales</taxon>
        <taxon>Nocardiaceae</taxon>
        <taxon>Nocardia</taxon>
    </lineage>
</organism>
<dbReference type="GO" id="GO:0008686">
    <property type="term" value="F:3,4-dihydroxy-2-butanone-4-phosphate synthase activity"/>
    <property type="evidence" value="ECO:0007669"/>
    <property type="project" value="UniProtKB-EC"/>
</dbReference>
<comment type="function">
    <text evidence="2">Catalyzes the conversion of D-ribulose 5-phosphate to formate and 3,4-dihydroxy-2-butanone 4-phosphate.</text>
</comment>
<name>A0A7G1KIH6_9NOCA</name>
<evidence type="ECO:0000256" key="7">
    <source>
        <dbReference type="ARBA" id="ARBA00022723"/>
    </source>
</evidence>
<evidence type="ECO:0000256" key="2">
    <source>
        <dbReference type="ARBA" id="ARBA00002284"/>
    </source>
</evidence>
<dbReference type="GO" id="GO:0005829">
    <property type="term" value="C:cytosol"/>
    <property type="evidence" value="ECO:0007669"/>
    <property type="project" value="TreeGrafter"/>
</dbReference>
<dbReference type="AlphaFoldDB" id="A0A7G1KIH6"/>
<dbReference type="SUPFAM" id="SSF142695">
    <property type="entry name" value="RibA-like"/>
    <property type="match status" value="1"/>
</dbReference>
<dbReference type="Proteomes" id="UP000516173">
    <property type="component" value="Chromosome"/>
</dbReference>
<dbReference type="UniPathway" id="UPA00275">
    <property type="reaction ID" value="UER00399"/>
</dbReference>
<proteinExistence type="inferred from homology"/>
<dbReference type="GO" id="GO:0046872">
    <property type="term" value="F:metal ion binding"/>
    <property type="evidence" value="ECO:0007669"/>
    <property type="project" value="UniProtKB-KW"/>
</dbReference>
<dbReference type="Gene3D" id="3.40.50.10990">
    <property type="entry name" value="GTP cyclohydrolase II"/>
    <property type="match status" value="1"/>
</dbReference>
<dbReference type="InterPro" id="IPR000422">
    <property type="entry name" value="DHBP_synthase_RibB"/>
</dbReference>
<protein>
    <recommendedName>
        <fullName evidence="5">3,4-dihydroxy-2-butanone-4-phosphate synthase</fullName>
        <ecNumber evidence="5">4.1.99.12</ecNumber>
    </recommendedName>
</protein>
<comment type="similarity">
    <text evidence="4">In the N-terminal section; belongs to the DHBP synthase family.</text>
</comment>
<dbReference type="InterPro" id="IPR036144">
    <property type="entry name" value="RibA-like_sf"/>
</dbReference>
<dbReference type="GO" id="GO:0009231">
    <property type="term" value="P:riboflavin biosynthetic process"/>
    <property type="evidence" value="ECO:0007669"/>
    <property type="project" value="UniProtKB-UniPathway"/>
</dbReference>
<evidence type="ECO:0000259" key="8">
    <source>
        <dbReference type="Pfam" id="PF00925"/>
    </source>
</evidence>
<dbReference type="KEGG" id="nwl:NWFMUON74_27470"/>
<evidence type="ECO:0000313" key="9">
    <source>
        <dbReference type="EMBL" id="BCK54975.1"/>
    </source>
</evidence>